<gene>
    <name evidence="1" type="ORF">FXF69_39070</name>
</gene>
<keyword evidence="2" id="KW-1185">Reference proteome</keyword>
<accession>A0A5D0N9J4</accession>
<sequence>MRPAPFSITVRLPVSFGTYFLAEEESPLDDGGIGQIFSTNTLATVTGEGHAAFMAGTHTGDITLTLTASDSEPRLNVHDWDTVVDLTFDSPHGNAVIIDADGEEPPALRGRSPMRGVPGRYRIRIQARGRNAGHLSEGQIPANQEPPEHHHICVWLDPNAAVGETIHQLDSFAGA</sequence>
<dbReference type="EMBL" id="VSFG01000012">
    <property type="protein sequence ID" value="TYB40999.1"/>
    <property type="molecule type" value="Genomic_DNA"/>
</dbReference>
<dbReference type="RefSeq" id="WP_067905696.1">
    <property type="nucleotide sequence ID" value="NZ_VSFG01000012.1"/>
</dbReference>
<dbReference type="Proteomes" id="UP000323380">
    <property type="component" value="Unassembled WGS sequence"/>
</dbReference>
<reference evidence="1 2" key="1">
    <citation type="submission" date="2019-08" db="EMBL/GenBank/DDBJ databases">
        <title>Actinomadura sp. nov. CYP1-5 isolated from mountain soil.</title>
        <authorList>
            <person name="Songsumanus A."/>
            <person name="Kuncharoen N."/>
            <person name="Kudo T."/>
            <person name="Yuki M."/>
            <person name="Igarashi Y."/>
            <person name="Tanasupawat S."/>
        </authorList>
    </citation>
    <scope>NUCLEOTIDE SEQUENCE [LARGE SCALE GENOMIC DNA]</scope>
    <source>
        <strain evidence="1 2">JCM 14158</strain>
    </source>
</reference>
<evidence type="ECO:0000313" key="1">
    <source>
        <dbReference type="EMBL" id="TYB40999.1"/>
    </source>
</evidence>
<dbReference type="AlphaFoldDB" id="A0A5D0N9J4"/>
<proteinExistence type="predicted"/>
<evidence type="ECO:0000313" key="2">
    <source>
        <dbReference type="Proteomes" id="UP000323380"/>
    </source>
</evidence>
<name>A0A5D0N9J4_9ACTN</name>
<organism evidence="1 2">
    <name type="scientific">Actinomadura chibensis</name>
    <dbReference type="NCBI Taxonomy" id="392828"/>
    <lineage>
        <taxon>Bacteria</taxon>
        <taxon>Bacillati</taxon>
        <taxon>Actinomycetota</taxon>
        <taxon>Actinomycetes</taxon>
        <taxon>Streptosporangiales</taxon>
        <taxon>Thermomonosporaceae</taxon>
        <taxon>Actinomadura</taxon>
    </lineage>
</organism>
<comment type="caution">
    <text evidence="1">The sequence shown here is derived from an EMBL/GenBank/DDBJ whole genome shotgun (WGS) entry which is preliminary data.</text>
</comment>
<protein>
    <submittedName>
        <fullName evidence="1">Uncharacterized protein</fullName>
    </submittedName>
</protein>